<dbReference type="CDD" id="cd10527">
    <property type="entry name" value="SET_LSMT"/>
    <property type="match status" value="1"/>
</dbReference>
<dbReference type="OrthoDB" id="441812at2759"/>
<dbReference type="GO" id="GO:0005634">
    <property type="term" value="C:nucleus"/>
    <property type="evidence" value="ECO:0007669"/>
    <property type="project" value="TreeGrafter"/>
</dbReference>
<organism evidence="1 2">
    <name type="scientific">Lentinus brumalis</name>
    <dbReference type="NCBI Taxonomy" id="2498619"/>
    <lineage>
        <taxon>Eukaryota</taxon>
        <taxon>Fungi</taxon>
        <taxon>Dikarya</taxon>
        <taxon>Basidiomycota</taxon>
        <taxon>Agaricomycotina</taxon>
        <taxon>Agaricomycetes</taxon>
        <taxon>Polyporales</taxon>
        <taxon>Polyporaceae</taxon>
        <taxon>Lentinus</taxon>
    </lineage>
</organism>
<name>A0A371CM07_9APHY</name>
<dbReference type="SUPFAM" id="SSF82199">
    <property type="entry name" value="SET domain"/>
    <property type="match status" value="1"/>
</dbReference>
<dbReference type="PANTHER" id="PTHR13271">
    <property type="entry name" value="UNCHARACTERIZED PUTATIVE METHYLTRANSFERASE"/>
    <property type="match status" value="1"/>
</dbReference>
<dbReference type="AlphaFoldDB" id="A0A371CM07"/>
<reference evidence="1 2" key="1">
    <citation type="journal article" date="2018" name="Biotechnol. Biofuels">
        <title>Integrative visual omics of the white-rot fungus Polyporus brumalis exposes the biotechnological potential of its oxidative enzymes for delignifying raw plant biomass.</title>
        <authorList>
            <person name="Miyauchi S."/>
            <person name="Rancon A."/>
            <person name="Drula E."/>
            <person name="Hage H."/>
            <person name="Chaduli D."/>
            <person name="Favel A."/>
            <person name="Grisel S."/>
            <person name="Henrissat B."/>
            <person name="Herpoel-Gimbert I."/>
            <person name="Ruiz-Duenas F.J."/>
            <person name="Chevret D."/>
            <person name="Hainaut M."/>
            <person name="Lin J."/>
            <person name="Wang M."/>
            <person name="Pangilinan J."/>
            <person name="Lipzen A."/>
            <person name="Lesage-Meessen L."/>
            <person name="Navarro D."/>
            <person name="Riley R."/>
            <person name="Grigoriev I.V."/>
            <person name="Zhou S."/>
            <person name="Raouche S."/>
            <person name="Rosso M.N."/>
        </authorList>
    </citation>
    <scope>NUCLEOTIDE SEQUENCE [LARGE SCALE GENOMIC DNA]</scope>
    <source>
        <strain evidence="1 2">BRFM 1820</strain>
    </source>
</reference>
<dbReference type="InterPro" id="IPR050600">
    <property type="entry name" value="SETD3_SETD6_MTase"/>
</dbReference>
<evidence type="ECO:0000313" key="1">
    <source>
        <dbReference type="EMBL" id="RDX41319.1"/>
    </source>
</evidence>
<gene>
    <name evidence="1" type="ORF">OH76DRAFT_1489596</name>
</gene>
<keyword evidence="2" id="KW-1185">Reference proteome</keyword>
<protein>
    <submittedName>
        <fullName evidence="1">SET domain-containing protein</fullName>
    </submittedName>
</protein>
<dbReference type="GO" id="GO:0016279">
    <property type="term" value="F:protein-lysine N-methyltransferase activity"/>
    <property type="evidence" value="ECO:0007669"/>
    <property type="project" value="TreeGrafter"/>
</dbReference>
<dbReference type="STRING" id="139420.A0A371CM07"/>
<sequence length="527" mass="57997">MSKRIDKFLRWLSDNDIQMDPGISIVQAETGIAVHSTAAFNHSARVAAIPKSNVLSVRTCTLSSQISWVPYGHGAVLALSLALYSEILSGKQSRWFDYLQSLPAKIVPIARLWGHPAAFPDETDAQEACDWIRGTEVQRELQDDDGALLVAEIDDYYKSDVERLLLSHDLVPSLSGFFHAYSLVCSRAFLVDAYHGLCMVPVADAFNHAQNNHVQLASEYDVCPECGSLAECPHDQEDSIEPSRHEHPAEDVMDTVDMVAVRPIPAGVEIFNTYGAHLGSAALLARYGFILDGCEADKVTFGWPGSGLVLQNQQEEFMEIFQEVKSGVGPLVDVSSSLHESGHDTKEPSLSIDSYGQASLGLFVWAARNVALDELSSAPQAHSVTRDAISGLLIRTFSVLLQVGIRRNMDPDVDADPITDVAALQILVKSARTIKDLCRARLGRVGHPKHRAASSKMLGELLDNLPPEKCKTRYALEYLLNERAILEACATHWGELRDIVREVSRSGLHGDKHKLGRYLANEMYTSE</sequence>
<dbReference type="PANTHER" id="PTHR13271:SF34">
    <property type="entry name" value="N-LYSINE METHYLTRANSFERASE SETD6"/>
    <property type="match status" value="1"/>
</dbReference>
<accession>A0A371CM07</accession>
<evidence type="ECO:0000313" key="2">
    <source>
        <dbReference type="Proteomes" id="UP000256964"/>
    </source>
</evidence>
<dbReference type="InterPro" id="IPR046341">
    <property type="entry name" value="SET_dom_sf"/>
</dbReference>
<proteinExistence type="predicted"/>
<dbReference type="Gene3D" id="3.90.1410.10">
    <property type="entry name" value="set domain protein methyltransferase, domain 1"/>
    <property type="match status" value="1"/>
</dbReference>
<dbReference type="EMBL" id="KZ857516">
    <property type="protein sequence ID" value="RDX41319.1"/>
    <property type="molecule type" value="Genomic_DNA"/>
</dbReference>
<dbReference type="Proteomes" id="UP000256964">
    <property type="component" value="Unassembled WGS sequence"/>
</dbReference>